<accession>A0A0F6YM46</accession>
<dbReference type="AlphaFoldDB" id="A0A0F6YM46"/>
<name>A0A0F6YM46_9BACT</name>
<dbReference type="Proteomes" id="UP000034883">
    <property type="component" value="Chromosome"/>
</dbReference>
<gene>
    <name evidence="1" type="ORF">DB32_006169</name>
</gene>
<sequence>MLRRLISAALSLVGLAVVAYVWFFVPLGQRTLHEHALRIAATEPAQELGSEARDATERVVEHVEDEWRSRYGADAGVTPR</sequence>
<dbReference type="EMBL" id="CP011125">
    <property type="protein sequence ID" value="AKF09020.1"/>
    <property type="molecule type" value="Genomic_DNA"/>
</dbReference>
<reference evidence="1 2" key="1">
    <citation type="submission" date="2015-03" db="EMBL/GenBank/DDBJ databases">
        <title>Genome assembly of Sandaracinus amylolyticus DSM 53668.</title>
        <authorList>
            <person name="Sharma G."/>
            <person name="Subramanian S."/>
        </authorList>
    </citation>
    <scope>NUCLEOTIDE SEQUENCE [LARGE SCALE GENOMIC DNA]</scope>
    <source>
        <strain evidence="1 2">DSM 53668</strain>
    </source>
</reference>
<evidence type="ECO:0000313" key="1">
    <source>
        <dbReference type="EMBL" id="AKF09020.1"/>
    </source>
</evidence>
<protein>
    <submittedName>
        <fullName evidence="1">Uncharacterized protein</fullName>
    </submittedName>
</protein>
<dbReference type="RefSeq" id="WP_053236110.1">
    <property type="nucleotide sequence ID" value="NZ_CP011125.1"/>
</dbReference>
<proteinExistence type="predicted"/>
<dbReference type="KEGG" id="samy:DB32_006169"/>
<keyword evidence="2" id="KW-1185">Reference proteome</keyword>
<evidence type="ECO:0000313" key="2">
    <source>
        <dbReference type="Proteomes" id="UP000034883"/>
    </source>
</evidence>
<organism evidence="1 2">
    <name type="scientific">Sandaracinus amylolyticus</name>
    <dbReference type="NCBI Taxonomy" id="927083"/>
    <lineage>
        <taxon>Bacteria</taxon>
        <taxon>Pseudomonadati</taxon>
        <taxon>Myxococcota</taxon>
        <taxon>Polyangia</taxon>
        <taxon>Polyangiales</taxon>
        <taxon>Sandaracinaceae</taxon>
        <taxon>Sandaracinus</taxon>
    </lineage>
</organism>